<dbReference type="SUPFAM" id="SSF81321">
    <property type="entry name" value="Family A G protein-coupled receptor-like"/>
    <property type="match status" value="1"/>
</dbReference>
<dbReference type="PANTHER" id="PTHR23017">
    <property type="entry name" value="SERPENTINE RECEPTOR, CLASS X"/>
    <property type="match status" value="1"/>
</dbReference>
<dbReference type="InterPro" id="IPR019430">
    <property type="entry name" value="7TM_GPCR_serpentine_rcpt_Srx"/>
</dbReference>
<evidence type="ECO:0000313" key="3">
    <source>
        <dbReference type="EMBL" id="GMR40768.1"/>
    </source>
</evidence>
<keyword evidence="1" id="KW-0472">Membrane</keyword>
<organism evidence="3 4">
    <name type="scientific">Pristionchus mayeri</name>
    <dbReference type="NCBI Taxonomy" id="1317129"/>
    <lineage>
        <taxon>Eukaryota</taxon>
        <taxon>Metazoa</taxon>
        <taxon>Ecdysozoa</taxon>
        <taxon>Nematoda</taxon>
        <taxon>Chromadorea</taxon>
        <taxon>Rhabditida</taxon>
        <taxon>Rhabditina</taxon>
        <taxon>Diplogasteromorpha</taxon>
        <taxon>Diplogasteroidea</taxon>
        <taxon>Neodiplogasteridae</taxon>
        <taxon>Pristionchus</taxon>
    </lineage>
</organism>
<feature type="transmembrane region" description="Helical" evidence="1">
    <location>
        <begin position="6"/>
        <end position="32"/>
    </location>
</feature>
<proteinExistence type="predicted"/>
<dbReference type="Proteomes" id="UP001328107">
    <property type="component" value="Unassembled WGS sequence"/>
</dbReference>
<evidence type="ECO:0000256" key="1">
    <source>
        <dbReference type="SAM" id="Phobius"/>
    </source>
</evidence>
<sequence>MNEDLLHIATIIVHIVSVCGFITNLIAIITIIKSQKMHTSHLIENWRFGILCGYLAINNIAVLLLNSTWLAFFCLGVFAKGSFASRAVGMTGLALFIAGIRFHILISVNRLMSIVFP</sequence>
<gene>
    <name evidence="3" type="ORF">PMAYCL1PPCAC_10963</name>
</gene>
<feature type="transmembrane region" description="Helical" evidence="1">
    <location>
        <begin position="53"/>
        <end position="78"/>
    </location>
</feature>
<feature type="transmembrane region" description="Helical" evidence="1">
    <location>
        <begin position="84"/>
        <end position="104"/>
    </location>
</feature>
<name>A0AAN4ZLS0_9BILA</name>
<dbReference type="Pfam" id="PF10328">
    <property type="entry name" value="7TM_GPCR_Srx"/>
    <property type="match status" value="1"/>
</dbReference>
<dbReference type="Gene3D" id="1.20.1070.10">
    <property type="entry name" value="Rhodopsin 7-helix transmembrane proteins"/>
    <property type="match status" value="1"/>
</dbReference>
<feature type="non-terminal residue" evidence="3">
    <location>
        <position position="117"/>
    </location>
</feature>
<dbReference type="PANTHER" id="PTHR23017:SF3">
    <property type="entry name" value="G-PROTEIN COUPLED RECEPTORS FAMILY 1 PROFILE DOMAIN-CONTAINING PROTEIN"/>
    <property type="match status" value="1"/>
</dbReference>
<keyword evidence="1" id="KW-1133">Transmembrane helix</keyword>
<keyword evidence="4" id="KW-1185">Reference proteome</keyword>
<dbReference type="EMBL" id="BTRK01000003">
    <property type="protein sequence ID" value="GMR40768.1"/>
    <property type="molecule type" value="Genomic_DNA"/>
</dbReference>
<reference evidence="4" key="1">
    <citation type="submission" date="2022-10" db="EMBL/GenBank/DDBJ databases">
        <title>Genome assembly of Pristionchus species.</title>
        <authorList>
            <person name="Yoshida K."/>
            <person name="Sommer R.J."/>
        </authorList>
    </citation>
    <scope>NUCLEOTIDE SEQUENCE [LARGE SCALE GENOMIC DNA]</scope>
    <source>
        <strain evidence="4">RS5460</strain>
    </source>
</reference>
<comment type="caution">
    <text evidence="3">The sequence shown here is derived from an EMBL/GenBank/DDBJ whole genome shotgun (WGS) entry which is preliminary data.</text>
</comment>
<feature type="domain" description="7TM GPCR serpentine receptor class x (Srx)" evidence="2">
    <location>
        <begin position="15"/>
        <end position="117"/>
    </location>
</feature>
<protein>
    <recommendedName>
        <fullName evidence="2">7TM GPCR serpentine receptor class x (Srx) domain-containing protein</fullName>
    </recommendedName>
</protein>
<dbReference type="AlphaFoldDB" id="A0AAN4ZLS0"/>
<keyword evidence="1" id="KW-0812">Transmembrane</keyword>
<evidence type="ECO:0000313" key="4">
    <source>
        <dbReference type="Proteomes" id="UP001328107"/>
    </source>
</evidence>
<evidence type="ECO:0000259" key="2">
    <source>
        <dbReference type="Pfam" id="PF10328"/>
    </source>
</evidence>
<accession>A0AAN4ZLS0</accession>